<feature type="binding site" description="covalent" evidence="9">
    <location>
        <position position="47"/>
    </location>
    <ligand>
        <name>heme c</name>
        <dbReference type="ChEBI" id="CHEBI:61717"/>
        <label>1</label>
    </ligand>
</feature>
<dbReference type="Proteomes" id="UP000192722">
    <property type="component" value="Unassembled WGS sequence"/>
</dbReference>
<keyword evidence="12" id="KW-0812">Transmembrane</keyword>
<dbReference type="GO" id="GO:0020037">
    <property type="term" value="F:heme binding"/>
    <property type="evidence" value="ECO:0007669"/>
    <property type="project" value="InterPro"/>
</dbReference>
<evidence type="ECO:0000256" key="2">
    <source>
        <dbReference type="ARBA" id="ARBA00022475"/>
    </source>
</evidence>
<feature type="domain" description="Cytochrome c" evidence="14">
    <location>
        <begin position="33"/>
        <end position="136"/>
    </location>
</feature>
<dbReference type="Pfam" id="PF00034">
    <property type="entry name" value="Cytochrom_C"/>
    <property type="match status" value="3"/>
</dbReference>
<feature type="region of interest" description="Disordered" evidence="11">
    <location>
        <begin position="294"/>
        <end position="313"/>
    </location>
</feature>
<dbReference type="InterPro" id="IPR036909">
    <property type="entry name" value="Cyt_c-like_dom_sf"/>
</dbReference>
<evidence type="ECO:0000313" key="17">
    <source>
        <dbReference type="Proteomes" id="UP000192722"/>
    </source>
</evidence>
<feature type="domain" description="Cytochrome c" evidence="14">
    <location>
        <begin position="179"/>
        <end position="288"/>
    </location>
</feature>
<dbReference type="InterPro" id="IPR014353">
    <property type="entry name" value="Membr-bd_ADH_cyt_c"/>
</dbReference>
<evidence type="ECO:0000256" key="10">
    <source>
        <dbReference type="PIRSR" id="PIRSR000018-51"/>
    </source>
</evidence>
<evidence type="ECO:0000256" key="9">
    <source>
        <dbReference type="PIRSR" id="PIRSR000018-50"/>
    </source>
</evidence>
<dbReference type="GO" id="GO:0005506">
    <property type="term" value="F:iron ion binding"/>
    <property type="evidence" value="ECO:0007669"/>
    <property type="project" value="InterPro"/>
</dbReference>
<accession>A0AA41BWA8</accession>
<reference evidence="16 17" key="2">
    <citation type="journal article" date="2017" name="Int. J. Syst. Evol. Microbiol.">
        <title>Rouxiella badensis sp. nov. and Rouxiella silvae sp. nov. isolated from peat bog soil in Germany and emendation of the genus description.</title>
        <authorList>
            <person name="Le Fleche-Mateos A."/>
            <person name="Kugler J.H."/>
            <person name="Hansen S.H."/>
            <person name="Syldatk C."/>
            <person name="Hausmann R."/>
            <person name="Lomprez F."/>
            <person name="Vandenbogaert M."/>
            <person name="Manuguerra J.C."/>
            <person name="Grimont P.A."/>
        </authorList>
    </citation>
    <scope>NUCLEOTIDE SEQUENCE [LARGE SCALE GENOMIC DNA]</scope>
    <source>
        <strain evidence="16 17">213</strain>
    </source>
</reference>
<evidence type="ECO:0000256" key="11">
    <source>
        <dbReference type="SAM" id="MobiDB-lite"/>
    </source>
</evidence>
<evidence type="ECO:0000256" key="12">
    <source>
        <dbReference type="SAM" id="Phobius"/>
    </source>
</evidence>
<dbReference type="PIRSF" id="PIRSF000018">
    <property type="entry name" value="Mb_ADH_cyt_c"/>
    <property type="match status" value="1"/>
</dbReference>
<dbReference type="AlphaFoldDB" id="A0AA41BWA8"/>
<dbReference type="GO" id="GO:0005886">
    <property type="term" value="C:plasma membrane"/>
    <property type="evidence" value="ECO:0007669"/>
    <property type="project" value="UniProtKB-SubCell"/>
</dbReference>
<keyword evidence="6" id="KW-0677">Repeat</keyword>
<name>A0AA41BWA8_9GAMM</name>
<feature type="binding site" description="covalent" evidence="9">
    <location>
        <position position="338"/>
    </location>
    <ligand>
        <name>heme c</name>
        <dbReference type="ChEBI" id="CHEBI:61717"/>
        <label>3</label>
    </ligand>
</feature>
<dbReference type="Gene3D" id="1.10.760.10">
    <property type="entry name" value="Cytochrome c-like domain"/>
    <property type="match status" value="3"/>
</dbReference>
<evidence type="ECO:0000256" key="13">
    <source>
        <dbReference type="SAM" id="SignalP"/>
    </source>
</evidence>
<evidence type="ECO:0000259" key="14">
    <source>
        <dbReference type="PROSITE" id="PS51007"/>
    </source>
</evidence>
<evidence type="ECO:0000256" key="3">
    <source>
        <dbReference type="ARBA" id="ARBA00022617"/>
    </source>
</evidence>
<protein>
    <submittedName>
        <fullName evidence="15 16">Cytochrome C</fullName>
    </submittedName>
</protein>
<feature type="binding site" description="covalent" evidence="9">
    <location>
        <position position="50"/>
    </location>
    <ligand>
        <name>heme c</name>
        <dbReference type="ChEBI" id="CHEBI:61717"/>
        <label>1</label>
    </ligand>
</feature>
<comment type="subcellular location">
    <subcellularLocation>
        <location evidence="1">Cell membrane</location>
    </subcellularLocation>
</comment>
<keyword evidence="7 10" id="KW-0408">Iron</keyword>
<dbReference type="EMBL" id="MRWD01000006">
    <property type="protein sequence ID" value="ORJ22522.1"/>
    <property type="molecule type" value="Genomic_DNA"/>
</dbReference>
<dbReference type="PANTHER" id="PTHR35008:SF8">
    <property type="entry name" value="ALCOHOL DEHYDROGENASE CYTOCHROME C SUBUNIT"/>
    <property type="match status" value="1"/>
</dbReference>
<dbReference type="PROSITE" id="PS51007">
    <property type="entry name" value="CYTC"/>
    <property type="match status" value="3"/>
</dbReference>
<feature type="domain" description="Cytochrome c" evidence="14">
    <location>
        <begin position="322"/>
        <end position="416"/>
    </location>
</feature>
<proteinExistence type="predicted"/>
<comment type="caution">
    <text evidence="15">The sequence shown here is derived from an EMBL/GenBank/DDBJ whole genome shotgun (WGS) entry which is preliminary data.</text>
</comment>
<evidence type="ECO:0000256" key="1">
    <source>
        <dbReference type="ARBA" id="ARBA00004236"/>
    </source>
</evidence>
<feature type="chain" id="PRO_5041370617" evidence="13">
    <location>
        <begin position="27"/>
        <end position="475"/>
    </location>
</feature>
<dbReference type="EMBL" id="JADMKS010000003">
    <property type="protein sequence ID" value="MBF6636822.1"/>
    <property type="molecule type" value="Genomic_DNA"/>
</dbReference>
<dbReference type="InterPro" id="IPR051459">
    <property type="entry name" value="Cytochrome_c-type_DH"/>
</dbReference>
<evidence type="ECO:0000313" key="18">
    <source>
        <dbReference type="Proteomes" id="UP000705283"/>
    </source>
</evidence>
<evidence type="ECO:0000256" key="6">
    <source>
        <dbReference type="ARBA" id="ARBA00022737"/>
    </source>
</evidence>
<evidence type="ECO:0000256" key="5">
    <source>
        <dbReference type="ARBA" id="ARBA00022729"/>
    </source>
</evidence>
<feature type="binding site" description="covalent" evidence="9">
    <location>
        <position position="194"/>
    </location>
    <ligand>
        <name>heme c</name>
        <dbReference type="ChEBI" id="CHEBI:61717"/>
        <label>2</label>
    </ligand>
</feature>
<dbReference type="SUPFAM" id="SSF46626">
    <property type="entry name" value="Cytochrome c"/>
    <property type="match status" value="3"/>
</dbReference>
<keyword evidence="3 9" id="KW-0349">Heme</keyword>
<gene>
    <name evidence="16" type="ORF">BS639_03790</name>
    <name evidence="15" type="ORF">ITX54_09175</name>
</gene>
<feature type="binding site" description="covalent" evidence="9">
    <location>
        <position position="197"/>
    </location>
    <ligand>
        <name>heme c</name>
        <dbReference type="ChEBI" id="CHEBI:61717"/>
        <label>2</label>
    </ligand>
</feature>
<keyword evidence="8 12" id="KW-0472">Membrane</keyword>
<dbReference type="Proteomes" id="UP000705283">
    <property type="component" value="Unassembled WGS sequence"/>
</dbReference>
<feature type="signal peptide" evidence="13">
    <location>
        <begin position="1"/>
        <end position="26"/>
    </location>
</feature>
<comment type="cofactor">
    <cofactor evidence="9">
        <name>heme c</name>
        <dbReference type="ChEBI" id="CHEBI:61717"/>
    </cofactor>
    <text evidence="9">Binds 3 heme c groups covalently per subunit.</text>
</comment>
<evidence type="ECO:0000256" key="7">
    <source>
        <dbReference type="ARBA" id="ARBA00023004"/>
    </source>
</evidence>
<dbReference type="GO" id="GO:0009055">
    <property type="term" value="F:electron transfer activity"/>
    <property type="evidence" value="ECO:0007669"/>
    <property type="project" value="InterPro"/>
</dbReference>
<reference evidence="16" key="1">
    <citation type="submission" date="2016-12" db="EMBL/GenBank/DDBJ databases">
        <authorList>
            <person name="Le Fleche-Mateos A."/>
        </authorList>
    </citation>
    <scope>NUCLEOTIDE SEQUENCE</scope>
    <source>
        <strain evidence="16">213</strain>
    </source>
</reference>
<keyword evidence="12" id="KW-1133">Transmembrane helix</keyword>
<organism evidence="15 18">
    <name type="scientific">Rouxiella silvae</name>
    <dbReference type="NCBI Taxonomy" id="1646373"/>
    <lineage>
        <taxon>Bacteria</taxon>
        <taxon>Pseudomonadati</taxon>
        <taxon>Pseudomonadota</taxon>
        <taxon>Gammaproteobacteria</taxon>
        <taxon>Enterobacterales</taxon>
        <taxon>Yersiniaceae</taxon>
        <taxon>Rouxiella</taxon>
    </lineage>
</organism>
<sequence>MVKYAYNLAFTFSLLVSSLSAINANAADSDTSRAIEQGKYLAIASDCAACHTNKDGKDFAGGLKIISPVGTIIASNITPSTQAGIGSYTEQQFADAVRKGIRKDGANLYPAMPYTAYSVMTDGDIHNLYEYFMHGVEPVNTPAPETALPFPMSIRTMMMGWNLLFLNDKPIASDNTQSAEWNRGKYLVMGAAHCGTCHTPRGPLMEEENSKFLSGGQVGAWYAPNITSDNESGIGSWSKEQLVQYLRTGNLPNKAQAAGSMGEAVEHSFQYLSDADLNAVATYIKTVKPISTEENKGSRFNQGAPGTSLDDLRGKSSQAIKDANLEGLSLFQGNCASCHEPLGEGSKDQYYPSLFHNSVTGSSNSNNVIATILNGVNRTTKEGQVFMPGFGHHPNDINNLSDQQIATLSNYVIATYGKSDKKVTAQDVATVRQGGPASYLVLVARIGIIVGAVVVVILALWLYVRRARKTKNNLK</sequence>
<feature type="binding site" description="axial binding residue" evidence="10">
    <location>
        <position position="198"/>
    </location>
    <ligand>
        <name>heme c</name>
        <dbReference type="ChEBI" id="CHEBI:61717"/>
        <label>2</label>
    </ligand>
    <ligandPart>
        <name>Fe</name>
        <dbReference type="ChEBI" id="CHEBI:18248"/>
    </ligandPart>
</feature>
<dbReference type="InterPro" id="IPR009056">
    <property type="entry name" value="Cyt_c-like_dom"/>
</dbReference>
<dbReference type="RefSeq" id="WP_084982296.1">
    <property type="nucleotide sequence ID" value="NZ_CBCSCF010000011.1"/>
</dbReference>
<feature type="transmembrane region" description="Helical" evidence="12">
    <location>
        <begin position="439"/>
        <end position="464"/>
    </location>
</feature>
<feature type="binding site" description="axial binding residue" evidence="10">
    <location>
        <position position="339"/>
    </location>
    <ligand>
        <name>heme c</name>
        <dbReference type="ChEBI" id="CHEBI:61717"/>
        <label>3</label>
    </ligand>
    <ligandPart>
        <name>Fe</name>
        <dbReference type="ChEBI" id="CHEBI:18248"/>
    </ligandPart>
</feature>
<evidence type="ECO:0000313" key="15">
    <source>
        <dbReference type="EMBL" id="MBF6636822.1"/>
    </source>
</evidence>
<keyword evidence="2" id="KW-1003">Cell membrane</keyword>
<evidence type="ECO:0000256" key="8">
    <source>
        <dbReference type="ARBA" id="ARBA00023136"/>
    </source>
</evidence>
<dbReference type="PANTHER" id="PTHR35008">
    <property type="entry name" value="BLL4482 PROTEIN-RELATED"/>
    <property type="match status" value="1"/>
</dbReference>
<keyword evidence="4 10" id="KW-0479">Metal-binding</keyword>
<feature type="binding site" description="axial binding residue" evidence="10">
    <location>
        <position position="51"/>
    </location>
    <ligand>
        <name>heme c</name>
        <dbReference type="ChEBI" id="CHEBI:61717"/>
        <label>1</label>
    </ligand>
    <ligandPart>
        <name>Fe</name>
        <dbReference type="ChEBI" id="CHEBI:18248"/>
    </ligandPart>
</feature>
<evidence type="ECO:0000313" key="16">
    <source>
        <dbReference type="EMBL" id="ORJ22522.1"/>
    </source>
</evidence>
<evidence type="ECO:0000256" key="4">
    <source>
        <dbReference type="ARBA" id="ARBA00022723"/>
    </source>
</evidence>
<keyword evidence="5 13" id="KW-0732">Signal</keyword>
<feature type="binding site" description="covalent" evidence="9">
    <location>
        <position position="335"/>
    </location>
    <ligand>
        <name>heme c</name>
        <dbReference type="ChEBI" id="CHEBI:61717"/>
        <label>3</label>
    </ligand>
</feature>
<reference evidence="15" key="4">
    <citation type="submission" date="2022-09" db="EMBL/GenBank/DDBJ databases">
        <title>Rouxiella aceris sp. nov., isolated from tree sap and emended description of the genus Rhouxiella.</title>
        <authorList>
            <person name="Kim I.S."/>
        </authorList>
    </citation>
    <scope>NUCLEOTIDE SEQUENCE</scope>
    <source>
        <strain evidence="15">SAP-2</strain>
    </source>
</reference>
<reference evidence="15" key="3">
    <citation type="submission" date="2020-11" db="EMBL/GenBank/DDBJ databases">
        <authorList>
            <person name="Lee S.D."/>
        </authorList>
    </citation>
    <scope>NUCLEOTIDE SEQUENCE</scope>
    <source>
        <strain evidence="15">SAP-2</strain>
    </source>
</reference>
<keyword evidence="17" id="KW-1185">Reference proteome</keyword>
<dbReference type="GO" id="GO:0016614">
    <property type="term" value="F:oxidoreductase activity, acting on CH-OH group of donors"/>
    <property type="evidence" value="ECO:0007669"/>
    <property type="project" value="InterPro"/>
</dbReference>